<evidence type="ECO:0000256" key="5">
    <source>
        <dbReference type="PROSITE-ProRule" id="PRU00317"/>
    </source>
</evidence>
<dbReference type="GO" id="GO:0016491">
    <property type="term" value="F:oxidoreductase activity"/>
    <property type="evidence" value="ECO:0007669"/>
    <property type="project" value="UniProtKB-KW"/>
</dbReference>
<dbReference type="GO" id="GO:0071949">
    <property type="term" value="F:FAD binding"/>
    <property type="evidence" value="ECO:0007669"/>
    <property type="project" value="InterPro"/>
</dbReference>
<dbReference type="GO" id="GO:0003729">
    <property type="term" value="F:mRNA binding"/>
    <property type="evidence" value="ECO:0007669"/>
    <property type="project" value="TreeGrafter"/>
</dbReference>
<evidence type="ECO:0000256" key="4">
    <source>
        <dbReference type="ARBA" id="ARBA00023002"/>
    </source>
</evidence>
<dbReference type="InterPro" id="IPR036188">
    <property type="entry name" value="FAD/NAD-bd_sf"/>
</dbReference>
<dbReference type="InterPro" id="IPR002938">
    <property type="entry name" value="FAD-bd"/>
</dbReference>
<keyword evidence="9" id="KW-1185">Reference proteome</keyword>
<evidence type="ECO:0000256" key="6">
    <source>
        <dbReference type="SAM" id="MobiDB-lite"/>
    </source>
</evidence>
<dbReference type="STRING" id="2316362.A0A4Q2DTE6"/>
<evidence type="ECO:0000256" key="1">
    <source>
        <dbReference type="ARBA" id="ARBA00022630"/>
    </source>
</evidence>
<dbReference type="SUPFAM" id="SSF51905">
    <property type="entry name" value="FAD/NAD(P)-binding domain"/>
    <property type="match status" value="1"/>
</dbReference>
<feature type="region of interest" description="Disordered" evidence="6">
    <location>
        <begin position="151"/>
        <end position="176"/>
    </location>
</feature>
<dbReference type="InterPro" id="IPR001313">
    <property type="entry name" value="Pumilio_RNA-bd_rpt"/>
</dbReference>
<evidence type="ECO:0000313" key="9">
    <source>
        <dbReference type="Proteomes" id="UP000290288"/>
    </source>
</evidence>
<feature type="domain" description="FAD-binding" evidence="7">
    <location>
        <begin position="179"/>
        <end position="284"/>
    </location>
</feature>
<dbReference type="PRINTS" id="PR00420">
    <property type="entry name" value="RNGMNOXGNASE"/>
</dbReference>
<dbReference type="EMBL" id="SDEE01000039">
    <property type="protein sequence ID" value="RXW23549.1"/>
    <property type="molecule type" value="Genomic_DNA"/>
</dbReference>
<dbReference type="GO" id="GO:0006417">
    <property type="term" value="P:regulation of translation"/>
    <property type="evidence" value="ECO:0007669"/>
    <property type="project" value="TreeGrafter"/>
</dbReference>
<keyword evidence="2" id="KW-0677">Repeat</keyword>
<dbReference type="Pfam" id="PF01494">
    <property type="entry name" value="FAD_binding_3"/>
    <property type="match status" value="1"/>
</dbReference>
<dbReference type="AlphaFoldDB" id="A0A4Q2DTE6"/>
<name>A0A4Q2DTE6_9AGAR</name>
<dbReference type="PROSITE" id="PS50302">
    <property type="entry name" value="PUM"/>
    <property type="match status" value="1"/>
</dbReference>
<protein>
    <recommendedName>
        <fullName evidence="7">FAD-binding domain-containing protein</fullName>
    </recommendedName>
</protein>
<evidence type="ECO:0000313" key="8">
    <source>
        <dbReference type="EMBL" id="RXW23549.1"/>
    </source>
</evidence>
<dbReference type="InterPro" id="IPR011989">
    <property type="entry name" value="ARM-like"/>
</dbReference>
<dbReference type="PANTHER" id="PTHR13389:SF0">
    <property type="entry name" value="PUMILIO HOMOLOG 3"/>
    <property type="match status" value="1"/>
</dbReference>
<accession>A0A4Q2DTE6</accession>
<dbReference type="InterPro" id="IPR040059">
    <property type="entry name" value="PUM3"/>
</dbReference>
<proteinExistence type="predicted"/>
<dbReference type="OrthoDB" id="417877at2759"/>
<keyword evidence="3" id="KW-0274">FAD</keyword>
<gene>
    <name evidence="8" type="ORF">EST38_g2310</name>
</gene>
<dbReference type="PANTHER" id="PTHR13389">
    <property type="entry name" value="PUMILIO HOMOLOG 3"/>
    <property type="match status" value="1"/>
</dbReference>
<evidence type="ECO:0000256" key="3">
    <source>
        <dbReference type="ARBA" id="ARBA00022827"/>
    </source>
</evidence>
<sequence>MVLQNIHRFSNPDKAAITHAIVHRALWEYLNALSSLPDEAEQEKMRWEMFEICQNVLAEIAHTRDGSRVVREFLAYCTAKDRKQILKVLKPHIERMGDDGAQNMLFTALDATDDTKLLSTCLRNRRRHSKTARRSLLYVVIPRSRRDLTPDQVASLSGTDPIRAKPFKKHNNSRESEVRKAASEGLGTVHPGMAPGKRFISSSMRLSTTELLDSYTADGVALVGDAAHVMVPHQGSGAGQSIGDGYFLATLLSNPSVNVRVIPKVLSVYDAVRRPFAVEVCRRSHLNGLFYTMNHPEFKNRIAGCTSQAEQEQVLKQLGEAVKDNWERAWSSSFNDCMEAGVVTLKRLVASPSDVTDGVSAVL</sequence>
<evidence type="ECO:0000256" key="2">
    <source>
        <dbReference type="ARBA" id="ARBA00022737"/>
    </source>
</evidence>
<keyword evidence="1" id="KW-0285">Flavoprotein</keyword>
<comment type="caution">
    <text evidence="8">The sequence shown here is derived from an EMBL/GenBank/DDBJ whole genome shotgun (WGS) entry which is preliminary data.</text>
</comment>
<dbReference type="GO" id="GO:0005730">
    <property type="term" value="C:nucleolus"/>
    <property type="evidence" value="ECO:0007669"/>
    <property type="project" value="TreeGrafter"/>
</dbReference>
<organism evidence="8 9">
    <name type="scientific">Candolleomyces aberdarensis</name>
    <dbReference type="NCBI Taxonomy" id="2316362"/>
    <lineage>
        <taxon>Eukaryota</taxon>
        <taxon>Fungi</taxon>
        <taxon>Dikarya</taxon>
        <taxon>Basidiomycota</taxon>
        <taxon>Agaricomycotina</taxon>
        <taxon>Agaricomycetes</taxon>
        <taxon>Agaricomycetidae</taxon>
        <taxon>Agaricales</taxon>
        <taxon>Agaricineae</taxon>
        <taxon>Psathyrellaceae</taxon>
        <taxon>Candolleomyces</taxon>
    </lineage>
</organism>
<feature type="repeat" description="Pumilio" evidence="5">
    <location>
        <begin position="51"/>
        <end position="87"/>
    </location>
</feature>
<dbReference type="Gene3D" id="1.25.10.10">
    <property type="entry name" value="Leucine-rich Repeat Variant"/>
    <property type="match status" value="1"/>
</dbReference>
<dbReference type="Gene3D" id="3.50.50.60">
    <property type="entry name" value="FAD/NAD(P)-binding domain"/>
    <property type="match status" value="1"/>
</dbReference>
<keyword evidence="4" id="KW-0560">Oxidoreductase</keyword>
<reference evidence="8 9" key="1">
    <citation type="submission" date="2019-01" db="EMBL/GenBank/DDBJ databases">
        <title>Draft genome sequence of Psathyrella aberdarensis IHI B618.</title>
        <authorList>
            <person name="Buettner E."/>
            <person name="Kellner H."/>
        </authorList>
    </citation>
    <scope>NUCLEOTIDE SEQUENCE [LARGE SCALE GENOMIC DNA]</scope>
    <source>
        <strain evidence="8 9">IHI B618</strain>
    </source>
</reference>
<dbReference type="Proteomes" id="UP000290288">
    <property type="component" value="Unassembled WGS sequence"/>
</dbReference>
<evidence type="ECO:0000259" key="7">
    <source>
        <dbReference type="Pfam" id="PF01494"/>
    </source>
</evidence>